<feature type="transmembrane region" description="Helical" evidence="1">
    <location>
        <begin position="144"/>
        <end position="164"/>
    </location>
</feature>
<gene>
    <name evidence="3" type="ORF">EDD42_1737</name>
</gene>
<feature type="domain" description="Acyltransferase 3" evidence="2">
    <location>
        <begin position="16"/>
        <end position="338"/>
    </location>
</feature>
<dbReference type="InterPro" id="IPR050879">
    <property type="entry name" value="Acyltransferase_3"/>
</dbReference>
<keyword evidence="1" id="KW-0472">Membrane</keyword>
<dbReference type="InterPro" id="IPR002656">
    <property type="entry name" value="Acyl_transf_3_dom"/>
</dbReference>
<sequence length="356" mass="38317">MPAPDRPSTDHPPRLDSLTGLRALAAGTVFVYHLHTLGVFTGTGQSVLTAIAGGGASAVSLFFILSGFVLAWSHRPGTPTRVIWWNRLVRIWPLHLVAFALALLVAATVYPAIRTVDPLAALANLFLVSAWRADWWQAGNPVSWSLVCEAFFYLLFPIIMRFLLRLPRASVFGVTAVAIALIWILPAMIPVVAPELSAYSNPVLRMPEFVLGLALAVLMREHGWRGPRLSIVIPIALAGYVAATVEAGSPFGAAAWTAVGFGLLIAALARADQEARNTWLARRAAVFLGDRSFAFYLVHLLALQVFVGLQPQLPSTISGNPYIAAVVAGTAAFLLACVMHRAVERPVVDAFRLATS</sequence>
<dbReference type="GO" id="GO:0009103">
    <property type="term" value="P:lipopolysaccharide biosynthetic process"/>
    <property type="evidence" value="ECO:0007669"/>
    <property type="project" value="TreeGrafter"/>
</dbReference>
<name>A0A3N2C2C9_9MICO</name>
<evidence type="ECO:0000259" key="2">
    <source>
        <dbReference type="Pfam" id="PF01757"/>
    </source>
</evidence>
<feature type="transmembrane region" description="Helical" evidence="1">
    <location>
        <begin position="47"/>
        <end position="72"/>
    </location>
</feature>
<dbReference type="RefSeq" id="WP_085510745.1">
    <property type="nucleotide sequence ID" value="NZ_FXAP01000001.1"/>
</dbReference>
<feature type="transmembrane region" description="Helical" evidence="1">
    <location>
        <begin position="251"/>
        <end position="271"/>
    </location>
</feature>
<comment type="caution">
    <text evidence="3">The sequence shown here is derived from an EMBL/GenBank/DDBJ whole genome shotgun (WGS) entry which is preliminary data.</text>
</comment>
<evidence type="ECO:0000256" key="1">
    <source>
        <dbReference type="SAM" id="Phobius"/>
    </source>
</evidence>
<dbReference type="Pfam" id="PF01757">
    <property type="entry name" value="Acyl_transf_3"/>
    <property type="match status" value="1"/>
</dbReference>
<reference evidence="3 4" key="1">
    <citation type="submission" date="2018-11" db="EMBL/GenBank/DDBJ databases">
        <title>Sequencing the genomes of 1000 actinobacteria strains.</title>
        <authorList>
            <person name="Klenk H.-P."/>
        </authorList>
    </citation>
    <scope>NUCLEOTIDE SEQUENCE [LARGE SCALE GENOMIC DNA]</scope>
    <source>
        <strain evidence="3 4">DSM 14012</strain>
    </source>
</reference>
<keyword evidence="1" id="KW-1133">Transmembrane helix</keyword>
<keyword evidence="4" id="KW-1185">Reference proteome</keyword>
<feature type="transmembrane region" description="Helical" evidence="1">
    <location>
        <begin position="199"/>
        <end position="219"/>
    </location>
</feature>
<feature type="transmembrane region" description="Helical" evidence="1">
    <location>
        <begin position="171"/>
        <end position="193"/>
    </location>
</feature>
<dbReference type="PANTHER" id="PTHR23028">
    <property type="entry name" value="ACETYLTRANSFERASE"/>
    <property type="match status" value="1"/>
</dbReference>
<evidence type="ECO:0000313" key="4">
    <source>
        <dbReference type="Proteomes" id="UP000266915"/>
    </source>
</evidence>
<dbReference type="PANTHER" id="PTHR23028:SF53">
    <property type="entry name" value="ACYL_TRANSF_3 DOMAIN-CONTAINING PROTEIN"/>
    <property type="match status" value="1"/>
</dbReference>
<feature type="transmembrane region" description="Helical" evidence="1">
    <location>
        <begin position="20"/>
        <end position="40"/>
    </location>
</feature>
<feature type="transmembrane region" description="Helical" evidence="1">
    <location>
        <begin position="322"/>
        <end position="343"/>
    </location>
</feature>
<accession>A0A3N2C2C9</accession>
<dbReference type="EMBL" id="RKHL01000001">
    <property type="protein sequence ID" value="ROR81666.1"/>
    <property type="molecule type" value="Genomic_DNA"/>
</dbReference>
<dbReference type="GO" id="GO:0016747">
    <property type="term" value="F:acyltransferase activity, transferring groups other than amino-acyl groups"/>
    <property type="evidence" value="ECO:0007669"/>
    <property type="project" value="InterPro"/>
</dbReference>
<evidence type="ECO:0000313" key="3">
    <source>
        <dbReference type="EMBL" id="ROR81666.1"/>
    </source>
</evidence>
<dbReference type="GO" id="GO:0016020">
    <property type="term" value="C:membrane"/>
    <property type="evidence" value="ECO:0007669"/>
    <property type="project" value="TreeGrafter"/>
</dbReference>
<protein>
    <submittedName>
        <fullName evidence="3">Peptidoglycan/LPS O-acetylase OafA/YrhL</fullName>
    </submittedName>
</protein>
<dbReference type="Proteomes" id="UP000266915">
    <property type="component" value="Unassembled WGS sequence"/>
</dbReference>
<feature type="transmembrane region" description="Helical" evidence="1">
    <location>
        <begin position="226"/>
        <end position="245"/>
    </location>
</feature>
<feature type="transmembrane region" description="Helical" evidence="1">
    <location>
        <begin position="92"/>
        <end position="112"/>
    </location>
</feature>
<dbReference type="AlphaFoldDB" id="A0A3N2C2C9"/>
<organism evidence="3 4">
    <name type="scientific">Plantibacter flavus</name>
    <dbReference type="NCBI Taxonomy" id="150123"/>
    <lineage>
        <taxon>Bacteria</taxon>
        <taxon>Bacillati</taxon>
        <taxon>Actinomycetota</taxon>
        <taxon>Actinomycetes</taxon>
        <taxon>Micrococcales</taxon>
        <taxon>Microbacteriaceae</taxon>
        <taxon>Plantibacter</taxon>
    </lineage>
</organism>
<feature type="transmembrane region" description="Helical" evidence="1">
    <location>
        <begin position="292"/>
        <end position="310"/>
    </location>
</feature>
<proteinExistence type="predicted"/>
<keyword evidence="1" id="KW-0812">Transmembrane</keyword>